<evidence type="ECO:0000256" key="2">
    <source>
        <dbReference type="SAM" id="MobiDB-lite"/>
    </source>
</evidence>
<dbReference type="RefSeq" id="WP_161839227.1">
    <property type="nucleotide sequence ID" value="NZ_CP048000.1"/>
</dbReference>
<name>A0A6P1TPL9_9FIRM</name>
<dbReference type="PANTHER" id="PTHR30469:SF33">
    <property type="entry name" value="SLR1207 PROTEIN"/>
    <property type="match status" value="1"/>
</dbReference>
<dbReference type="GO" id="GO:0015562">
    <property type="term" value="F:efflux transmembrane transporter activity"/>
    <property type="evidence" value="ECO:0007669"/>
    <property type="project" value="TreeGrafter"/>
</dbReference>
<dbReference type="GO" id="GO:1990281">
    <property type="term" value="C:efflux pump complex"/>
    <property type="evidence" value="ECO:0007669"/>
    <property type="project" value="TreeGrafter"/>
</dbReference>
<evidence type="ECO:0000256" key="1">
    <source>
        <dbReference type="SAM" id="Coils"/>
    </source>
</evidence>
<gene>
    <name evidence="6" type="ORF">Ana3638_17770</name>
</gene>
<dbReference type="InterPro" id="IPR058636">
    <property type="entry name" value="Beta-barrel_YknX"/>
</dbReference>
<reference evidence="6 7" key="1">
    <citation type="submission" date="2020-01" db="EMBL/GenBank/DDBJ databases">
        <title>Genome analysis of Anaerocolumna sp. CBA3638.</title>
        <authorList>
            <person name="Kim J."/>
            <person name="Roh S.W."/>
        </authorList>
    </citation>
    <scope>NUCLEOTIDE SEQUENCE [LARGE SCALE GENOMIC DNA]</scope>
    <source>
        <strain evidence="6 7">CBA3638</strain>
    </source>
</reference>
<feature type="compositionally biased region" description="Basic and acidic residues" evidence="2">
    <location>
        <begin position="598"/>
        <end position="609"/>
    </location>
</feature>
<feature type="domain" description="Multidrug resistance protein MdtA-like barrel-sandwich hybrid" evidence="4">
    <location>
        <begin position="91"/>
        <end position="204"/>
    </location>
</feature>
<feature type="coiled-coil region" evidence="1">
    <location>
        <begin position="335"/>
        <end position="383"/>
    </location>
</feature>
<dbReference type="Pfam" id="PF25917">
    <property type="entry name" value="BSH_RND"/>
    <property type="match status" value="2"/>
</dbReference>
<dbReference type="SUPFAM" id="SSF111369">
    <property type="entry name" value="HlyD-like secretion proteins"/>
    <property type="match status" value="2"/>
</dbReference>
<keyword evidence="1" id="KW-0175">Coiled coil</keyword>
<dbReference type="Proteomes" id="UP000464314">
    <property type="component" value="Chromosome"/>
</dbReference>
<dbReference type="AlphaFoldDB" id="A0A6P1TPL9"/>
<keyword evidence="3" id="KW-0812">Transmembrane</keyword>
<keyword evidence="3" id="KW-0472">Membrane</keyword>
<feature type="domain" description="YknX-like beta-barrel" evidence="5">
    <location>
        <begin position="430"/>
        <end position="498"/>
    </location>
</feature>
<dbReference type="InterPro" id="IPR058625">
    <property type="entry name" value="MdtA-like_BSH"/>
</dbReference>
<dbReference type="Gene3D" id="2.40.50.100">
    <property type="match status" value="2"/>
</dbReference>
<proteinExistence type="predicted"/>
<dbReference type="KEGG" id="anr:Ana3638_17770"/>
<keyword evidence="3" id="KW-1133">Transmembrane helix</keyword>
<protein>
    <submittedName>
        <fullName evidence="6">HlyD family efflux transporter periplasmic adaptor subunit</fullName>
    </submittedName>
</protein>
<dbReference type="Gene3D" id="2.40.30.170">
    <property type="match status" value="2"/>
</dbReference>
<evidence type="ECO:0000313" key="6">
    <source>
        <dbReference type="EMBL" id="QHQ62403.1"/>
    </source>
</evidence>
<feature type="transmembrane region" description="Helical" evidence="3">
    <location>
        <begin position="31"/>
        <end position="49"/>
    </location>
</feature>
<sequence length="609" mass="65578">MGIKLKLFKKSDKLSSTEQLIIPKKSKKKKIFKIAAVLIVLILIVSVVYNRSLNKKAAMTGAGFGTQTAKVEKRDIKSILSSSGTIEPLNTYDVKTLVEGEVISADFEEGDQVKEDDVLYQVTTDDIDSKIDTSKNSVERSKEDYKIAKDNYNKAVDKYNDALADYNDAEEEYSDLAIKSKKTGVVKKVYVEEGDTIQIGTQIADIYDNSSMLLEVPFNSADVSSSLIGKTAEIELVDSNETLEGKVTKVSNLEDVLSGNRVVKMVTIEVKNPGGLMTSTNATASIGDLYSSGEGTFSVLEESTITADKAGKIHTLNIEEGDKISSGNTVVILDSDTYEDQLDSYQNALDSAKDAVDNAKNSMDDAQEKIEDAEDSLDDVIDDKTDYSITAPISGQVVSKDVLAGDTISRESTTKLCTIYDLSAVTFDMQIDELDIMKVKVGQKVNITADALEGKTFTGEVTNISLESTTKEGVTQYPVTVRIDEVGDLLPGMNVDGEIVLDEVSGVLAIPNDALMRGDVVYVKDASVKEAVGDVPAGFKEVQVKAGISDDNYTEITSGLTGNEEVYVKRNATGVQMMGQYGPGGGPDGQGGGQGEVRQAHQAEADSRP</sequence>
<dbReference type="EMBL" id="CP048000">
    <property type="protein sequence ID" value="QHQ62403.1"/>
    <property type="molecule type" value="Genomic_DNA"/>
</dbReference>
<evidence type="ECO:0000313" key="7">
    <source>
        <dbReference type="Proteomes" id="UP000464314"/>
    </source>
</evidence>
<feature type="domain" description="Multidrug resistance protein MdtA-like barrel-sandwich hybrid" evidence="4">
    <location>
        <begin position="303"/>
        <end position="419"/>
    </location>
</feature>
<feature type="compositionally biased region" description="Gly residues" evidence="2">
    <location>
        <begin position="581"/>
        <end position="595"/>
    </location>
</feature>
<dbReference type="Pfam" id="PF25990">
    <property type="entry name" value="Beta-barrel_YknX"/>
    <property type="match status" value="1"/>
</dbReference>
<dbReference type="Gene3D" id="2.40.420.20">
    <property type="match status" value="1"/>
</dbReference>
<dbReference type="Gene3D" id="1.10.287.470">
    <property type="entry name" value="Helix hairpin bin"/>
    <property type="match status" value="2"/>
</dbReference>
<keyword evidence="7" id="KW-1185">Reference proteome</keyword>
<evidence type="ECO:0000259" key="4">
    <source>
        <dbReference type="Pfam" id="PF25917"/>
    </source>
</evidence>
<organism evidence="6 7">
    <name type="scientific">Anaerocolumna sedimenticola</name>
    <dbReference type="NCBI Taxonomy" id="2696063"/>
    <lineage>
        <taxon>Bacteria</taxon>
        <taxon>Bacillati</taxon>
        <taxon>Bacillota</taxon>
        <taxon>Clostridia</taxon>
        <taxon>Lachnospirales</taxon>
        <taxon>Lachnospiraceae</taxon>
        <taxon>Anaerocolumna</taxon>
    </lineage>
</organism>
<dbReference type="PANTHER" id="PTHR30469">
    <property type="entry name" value="MULTIDRUG RESISTANCE PROTEIN MDTA"/>
    <property type="match status" value="1"/>
</dbReference>
<accession>A0A6P1TPL9</accession>
<evidence type="ECO:0000256" key="3">
    <source>
        <dbReference type="SAM" id="Phobius"/>
    </source>
</evidence>
<feature type="region of interest" description="Disordered" evidence="2">
    <location>
        <begin position="578"/>
        <end position="609"/>
    </location>
</feature>
<feature type="coiled-coil region" evidence="1">
    <location>
        <begin position="138"/>
        <end position="179"/>
    </location>
</feature>
<evidence type="ECO:0000259" key="5">
    <source>
        <dbReference type="Pfam" id="PF25990"/>
    </source>
</evidence>